<evidence type="ECO:0000313" key="6">
    <source>
        <dbReference type="Proteomes" id="UP000037020"/>
    </source>
</evidence>
<dbReference type="Gene3D" id="1.10.530.10">
    <property type="match status" value="1"/>
</dbReference>
<evidence type="ECO:0000256" key="1">
    <source>
        <dbReference type="ARBA" id="ARBA00010830"/>
    </source>
</evidence>
<dbReference type="InterPro" id="IPR023346">
    <property type="entry name" value="Lysozyme-like_dom_sf"/>
</dbReference>
<feature type="non-terminal residue" evidence="5">
    <location>
        <position position="227"/>
    </location>
</feature>
<protein>
    <submittedName>
        <fullName evidence="5">Transglycosylase</fullName>
    </submittedName>
</protein>
<name>A0ABR5IZ47_9ACTN</name>
<evidence type="ECO:0000256" key="2">
    <source>
        <dbReference type="ARBA" id="ARBA00022729"/>
    </source>
</evidence>
<dbReference type="SUPFAM" id="SSF53955">
    <property type="entry name" value="Lysozyme-like"/>
    <property type="match status" value="1"/>
</dbReference>
<sequence length="227" mass="24512">LDVDGERRRVWTTARTVAGALRQLGVRAEGAHLSVAGSRAIARGGLDLAVRTERTVTFMADGREHTVVTNAATVREALQAAGITLRGQDATSVPPDSFPRDGQTISVLRITGGEEAREEPIPFATERREDPTLFKGTETVEEPGRQGVRRVTYELRSVNGVRQKPRKIRTETLRASRAQIVRVGTKPQPKGVAGADGLDWRGLAQCEAGGRPDAVDPSGTYGGLYQF</sequence>
<dbReference type="InterPro" id="IPR007137">
    <property type="entry name" value="DUF348"/>
</dbReference>
<reference evidence="5 6" key="1">
    <citation type="submission" date="2015-07" db="EMBL/GenBank/DDBJ databases">
        <authorList>
            <person name="Ju K.-S."/>
            <person name="Doroghazi J.R."/>
            <person name="Metcalf W.W."/>
        </authorList>
    </citation>
    <scope>NUCLEOTIDE SEQUENCE [LARGE SCALE GENOMIC DNA]</scope>
    <source>
        <strain evidence="5 6">NRRL B-3589</strain>
    </source>
</reference>
<dbReference type="Pfam" id="PF03990">
    <property type="entry name" value="DUF348"/>
    <property type="match status" value="2"/>
</dbReference>
<proteinExistence type="inferred from homology"/>
<keyword evidence="3" id="KW-0378">Hydrolase</keyword>
<keyword evidence="2" id="KW-0732">Signal</keyword>
<dbReference type="Gene3D" id="2.20.230.10">
    <property type="entry name" value="Resuscitation-promoting factor rpfb"/>
    <property type="match status" value="1"/>
</dbReference>
<dbReference type="SMART" id="SM01208">
    <property type="entry name" value="G5"/>
    <property type="match status" value="1"/>
</dbReference>
<dbReference type="InterPro" id="IPR010618">
    <property type="entry name" value="RPF"/>
</dbReference>
<accession>A0ABR5IZ47</accession>
<organism evidence="5 6">
    <name type="scientific">Streptomyces varsoviensis</name>
    <dbReference type="NCBI Taxonomy" id="67373"/>
    <lineage>
        <taxon>Bacteria</taxon>
        <taxon>Bacillati</taxon>
        <taxon>Actinomycetota</taxon>
        <taxon>Actinomycetes</taxon>
        <taxon>Kitasatosporales</taxon>
        <taxon>Streptomycetaceae</taxon>
        <taxon>Streptomyces</taxon>
    </lineage>
</organism>
<gene>
    <name evidence="5" type="ORF">ADK38_31005</name>
</gene>
<dbReference type="PROSITE" id="PS51109">
    <property type="entry name" value="G5"/>
    <property type="match status" value="1"/>
</dbReference>
<comment type="similarity">
    <text evidence="1">Belongs to the transglycosylase family. Rpf subfamily.</text>
</comment>
<dbReference type="InterPro" id="IPR051933">
    <property type="entry name" value="Resuscitation_pf_RpfB"/>
</dbReference>
<feature type="non-terminal residue" evidence="5">
    <location>
        <position position="1"/>
    </location>
</feature>
<evidence type="ECO:0000256" key="3">
    <source>
        <dbReference type="ARBA" id="ARBA00022801"/>
    </source>
</evidence>
<evidence type="ECO:0000313" key="5">
    <source>
        <dbReference type="EMBL" id="KOG86442.1"/>
    </source>
</evidence>
<comment type="caution">
    <text evidence="5">The sequence shown here is derived from an EMBL/GenBank/DDBJ whole genome shotgun (WGS) entry which is preliminary data.</text>
</comment>
<dbReference type="PANTHER" id="PTHR39160:SF4">
    <property type="entry name" value="RESUSCITATION-PROMOTING FACTOR RPFB"/>
    <property type="match status" value="1"/>
</dbReference>
<evidence type="ECO:0000259" key="4">
    <source>
        <dbReference type="PROSITE" id="PS51109"/>
    </source>
</evidence>
<dbReference type="PANTHER" id="PTHR39160">
    <property type="entry name" value="CELL WALL-BINDING PROTEIN YOCH"/>
    <property type="match status" value="1"/>
</dbReference>
<dbReference type="InterPro" id="IPR011098">
    <property type="entry name" value="G5_dom"/>
</dbReference>
<dbReference type="Proteomes" id="UP000037020">
    <property type="component" value="Unassembled WGS sequence"/>
</dbReference>
<dbReference type="EMBL" id="LGUT01002834">
    <property type="protein sequence ID" value="KOG86442.1"/>
    <property type="molecule type" value="Genomic_DNA"/>
</dbReference>
<keyword evidence="6" id="KW-1185">Reference proteome</keyword>
<dbReference type="Pfam" id="PF07501">
    <property type="entry name" value="G5"/>
    <property type="match status" value="1"/>
</dbReference>
<feature type="domain" description="G5" evidence="4">
    <location>
        <begin position="107"/>
        <end position="187"/>
    </location>
</feature>
<dbReference type="Pfam" id="PF06737">
    <property type="entry name" value="Transglycosylas"/>
    <property type="match status" value="1"/>
</dbReference>